<dbReference type="EMBL" id="BDRX01000003">
    <property type="protein sequence ID" value="GBF87983.1"/>
    <property type="molecule type" value="Genomic_DNA"/>
</dbReference>
<dbReference type="InterPro" id="IPR011012">
    <property type="entry name" value="Longin-like_dom_sf"/>
</dbReference>
<dbReference type="GO" id="GO:0012505">
    <property type="term" value="C:endomembrane system"/>
    <property type="evidence" value="ECO:0007669"/>
    <property type="project" value="UniProtKB-SubCell"/>
</dbReference>
<dbReference type="InterPro" id="IPR042855">
    <property type="entry name" value="V_SNARE_CC"/>
</dbReference>
<dbReference type="GO" id="GO:0016020">
    <property type="term" value="C:membrane"/>
    <property type="evidence" value="ECO:0007669"/>
    <property type="project" value="InterPro"/>
</dbReference>
<dbReference type="GO" id="GO:0000470">
    <property type="term" value="P:maturation of LSU-rRNA"/>
    <property type="evidence" value="ECO:0007669"/>
    <property type="project" value="TreeGrafter"/>
</dbReference>
<evidence type="ECO:0000256" key="3">
    <source>
        <dbReference type="ARBA" id="ARBA00023136"/>
    </source>
</evidence>
<dbReference type="PROSITE" id="PS50892">
    <property type="entry name" value="V_SNARE"/>
    <property type="match status" value="1"/>
</dbReference>
<name>A0A2V0NR01_9CHLO</name>
<gene>
    <name evidence="9" type="ORF">Rsub_00695</name>
</gene>
<dbReference type="SMART" id="SM00879">
    <property type="entry name" value="Brix"/>
    <property type="match status" value="1"/>
</dbReference>
<protein>
    <submittedName>
        <fullName evidence="9">Ribosome production factor 1</fullName>
    </submittedName>
</protein>
<dbReference type="SUPFAM" id="SSF58038">
    <property type="entry name" value="SNARE fusion complex"/>
    <property type="match status" value="1"/>
</dbReference>
<evidence type="ECO:0000259" key="6">
    <source>
        <dbReference type="PROSITE" id="PS50833"/>
    </source>
</evidence>
<dbReference type="PANTHER" id="PTHR22734">
    <property type="entry name" value="U3 SMALL NUCLEOLAR RIBONUCLEOPROTEIN PROTEIN IMP4"/>
    <property type="match status" value="1"/>
</dbReference>
<dbReference type="GO" id="GO:0000460">
    <property type="term" value="P:maturation of 5.8S rRNA"/>
    <property type="evidence" value="ECO:0007669"/>
    <property type="project" value="TreeGrafter"/>
</dbReference>
<dbReference type="SUPFAM" id="SSF52954">
    <property type="entry name" value="Class II aaRS ABD-related"/>
    <property type="match status" value="1"/>
</dbReference>
<feature type="region of interest" description="Disordered" evidence="5">
    <location>
        <begin position="171"/>
        <end position="197"/>
    </location>
</feature>
<dbReference type="FunCoup" id="A0A2V0NR01">
    <property type="interactions" value="2019"/>
</dbReference>
<dbReference type="PRINTS" id="PR00219">
    <property type="entry name" value="SYNAPTOBREVN"/>
</dbReference>
<feature type="compositionally biased region" description="Basic and acidic residues" evidence="5">
    <location>
        <begin position="229"/>
        <end position="239"/>
    </location>
</feature>
<comment type="subcellular location">
    <subcellularLocation>
        <location evidence="1">Endomembrane system</location>
    </subcellularLocation>
</comment>
<dbReference type="SMART" id="SM01270">
    <property type="entry name" value="Longin"/>
    <property type="match status" value="1"/>
</dbReference>
<organism evidence="9 10">
    <name type="scientific">Raphidocelis subcapitata</name>
    <dbReference type="NCBI Taxonomy" id="307507"/>
    <lineage>
        <taxon>Eukaryota</taxon>
        <taxon>Viridiplantae</taxon>
        <taxon>Chlorophyta</taxon>
        <taxon>core chlorophytes</taxon>
        <taxon>Chlorophyceae</taxon>
        <taxon>CS clade</taxon>
        <taxon>Sphaeropleales</taxon>
        <taxon>Selenastraceae</taxon>
        <taxon>Raphidocelis</taxon>
    </lineage>
</organism>
<dbReference type="GO" id="GO:0042134">
    <property type="term" value="F:rRNA primary transcript binding"/>
    <property type="evidence" value="ECO:0007669"/>
    <property type="project" value="InterPro"/>
</dbReference>
<evidence type="ECO:0000256" key="4">
    <source>
        <dbReference type="PROSITE-ProRule" id="PRU00290"/>
    </source>
</evidence>
<sequence>MPLIYSAVARGPALLAEYSVFAGNFNSVAKDYLVKATAGGRFSYTVDNHVFSFLAEDGYTYVVVTDEAAGRTIPNAFLDRLKEDFVARYGEKGRTVKEGGLSNYGKKLKEMMEHATQFPEEYSKVAGVQKKVDEVKAIMSENIDKVLSRGEKLDLLVDKTDNLMFEARGAMAKKRGREEGADDDDGPAFRSPATVGQQTSFIKNKLVRAEKYAKLKTKAKKMKKAERRKRQDEAAKAEELGLEPPPRQQQRTIENTREKDVTMVSPGDEEVEFDEADDEFAAHFARVREPKVLITTCYKPSGSMYAFLSEMLETLPCAEYYKRQGFPLKKIVAFASNRGYSDLMVFNEDRKSINGLLLVHLPDGPTAHFKLSNLVLGRDIKGHGRATSHRPELILNHFDTRLGRRVGRMLASLFHQDPQFRGRRAVTFHNQRDFVFFRHHRYVFEEKEKRVAASGGGGSSKGAPAPPAKHKVVQARLQELGPRFTLKLQTLQKGTFDSRSGEFEWVHNRKEMDTSRRRFHM</sequence>
<evidence type="ECO:0000259" key="8">
    <source>
        <dbReference type="PROSITE" id="PS50892"/>
    </source>
</evidence>
<dbReference type="GO" id="GO:0030687">
    <property type="term" value="C:preribosome, large subunit precursor"/>
    <property type="evidence" value="ECO:0007669"/>
    <property type="project" value="TreeGrafter"/>
</dbReference>
<dbReference type="Pfam" id="PF13774">
    <property type="entry name" value="Longin"/>
    <property type="match status" value="1"/>
</dbReference>
<reference evidence="9 10" key="1">
    <citation type="journal article" date="2018" name="Sci. Rep.">
        <title>Raphidocelis subcapitata (=Pseudokirchneriella subcapitata) provides an insight into genome evolution and environmental adaptations in the Sphaeropleales.</title>
        <authorList>
            <person name="Suzuki S."/>
            <person name="Yamaguchi H."/>
            <person name="Nakajima N."/>
            <person name="Kawachi M."/>
        </authorList>
    </citation>
    <scope>NUCLEOTIDE SEQUENCE [LARGE SCALE GENOMIC DNA]</scope>
    <source>
        <strain evidence="9 10">NIES-35</strain>
    </source>
</reference>
<evidence type="ECO:0000256" key="2">
    <source>
        <dbReference type="ARBA" id="ARBA00008025"/>
    </source>
</evidence>
<feature type="region of interest" description="Disordered" evidence="5">
    <location>
        <begin position="218"/>
        <end position="259"/>
    </location>
</feature>
<dbReference type="CDD" id="cd14824">
    <property type="entry name" value="Longin"/>
    <property type="match status" value="1"/>
</dbReference>
<dbReference type="Gene3D" id="3.30.450.50">
    <property type="entry name" value="Longin domain"/>
    <property type="match status" value="1"/>
</dbReference>
<dbReference type="InterPro" id="IPR010908">
    <property type="entry name" value="Longin_dom"/>
</dbReference>
<feature type="compositionally biased region" description="Basic residues" evidence="5">
    <location>
        <begin position="218"/>
        <end position="228"/>
    </location>
</feature>
<dbReference type="FunFam" id="3.40.50.10480:FF:000004">
    <property type="entry name" value="Ribosome production factor 1"/>
    <property type="match status" value="1"/>
</dbReference>
<keyword evidence="3" id="KW-0472">Membrane</keyword>
<feature type="domain" description="Brix" evidence="6">
    <location>
        <begin position="290"/>
        <end position="497"/>
    </location>
</feature>
<evidence type="ECO:0000313" key="10">
    <source>
        <dbReference type="Proteomes" id="UP000247498"/>
    </source>
</evidence>
<dbReference type="PANTHER" id="PTHR22734:SF3">
    <property type="entry name" value="RIBOSOME PRODUCTION FACTOR 1"/>
    <property type="match status" value="1"/>
</dbReference>
<dbReference type="InterPro" id="IPR001388">
    <property type="entry name" value="Synaptobrevin-like"/>
</dbReference>
<evidence type="ECO:0000259" key="7">
    <source>
        <dbReference type="PROSITE" id="PS50859"/>
    </source>
</evidence>
<evidence type="ECO:0000256" key="5">
    <source>
        <dbReference type="SAM" id="MobiDB-lite"/>
    </source>
</evidence>
<feature type="domain" description="V-SNARE coiled-coil homology" evidence="8">
    <location>
        <begin position="124"/>
        <end position="182"/>
    </location>
</feature>
<keyword evidence="10" id="KW-1185">Reference proteome</keyword>
<dbReference type="GO" id="GO:0016192">
    <property type="term" value="P:vesicle-mediated transport"/>
    <property type="evidence" value="ECO:0007669"/>
    <property type="project" value="InterPro"/>
</dbReference>
<dbReference type="InterPro" id="IPR007109">
    <property type="entry name" value="Brix"/>
</dbReference>
<dbReference type="SUPFAM" id="SSF64356">
    <property type="entry name" value="SNARE-like"/>
    <property type="match status" value="1"/>
</dbReference>
<keyword evidence="4" id="KW-0175">Coiled coil</keyword>
<dbReference type="STRING" id="307507.A0A2V0NR01"/>
<dbReference type="Gene3D" id="3.40.50.10480">
    <property type="entry name" value="Probable brix-domain ribosomal biogenesis protein"/>
    <property type="match status" value="1"/>
</dbReference>
<comment type="caution">
    <text evidence="9">The sequence shown here is derived from an EMBL/GenBank/DDBJ whole genome shotgun (WGS) entry which is preliminary data.</text>
</comment>
<accession>A0A2V0NR01</accession>
<feature type="domain" description="Longin" evidence="7">
    <location>
        <begin position="7"/>
        <end position="91"/>
    </location>
</feature>
<dbReference type="PROSITE" id="PS50859">
    <property type="entry name" value="LONGIN"/>
    <property type="match status" value="1"/>
</dbReference>
<dbReference type="Pfam" id="PF04427">
    <property type="entry name" value="Brix"/>
    <property type="match status" value="1"/>
</dbReference>
<dbReference type="OrthoDB" id="10253204at2759"/>
<dbReference type="InterPro" id="IPR044281">
    <property type="entry name" value="IMP4/RPF1"/>
</dbReference>
<dbReference type="PROSITE" id="PS50833">
    <property type="entry name" value="BRIX"/>
    <property type="match status" value="1"/>
</dbReference>
<evidence type="ECO:0000256" key="1">
    <source>
        <dbReference type="ARBA" id="ARBA00004308"/>
    </source>
</evidence>
<dbReference type="AlphaFoldDB" id="A0A2V0NR01"/>
<proteinExistence type="inferred from homology"/>
<dbReference type="InParanoid" id="A0A2V0NR01"/>
<dbReference type="CDD" id="cd15843">
    <property type="entry name" value="R-SNARE"/>
    <property type="match status" value="1"/>
</dbReference>
<evidence type="ECO:0000313" key="9">
    <source>
        <dbReference type="EMBL" id="GBF87983.1"/>
    </source>
</evidence>
<dbReference type="GO" id="GO:0005730">
    <property type="term" value="C:nucleolus"/>
    <property type="evidence" value="ECO:0007669"/>
    <property type="project" value="TreeGrafter"/>
</dbReference>
<comment type="similarity">
    <text evidence="2">Belongs to the synaptobrevin family.</text>
</comment>
<dbReference type="Pfam" id="PF00957">
    <property type="entry name" value="Synaptobrevin"/>
    <property type="match status" value="1"/>
</dbReference>
<dbReference type="Proteomes" id="UP000247498">
    <property type="component" value="Unassembled WGS sequence"/>
</dbReference>